<accession>A0A1D9PCQ2</accession>
<dbReference type="RefSeq" id="WP_071185127.1">
    <property type="nucleotide sequence ID" value="NZ_CP017774.1"/>
</dbReference>
<keyword evidence="7" id="KW-0812">Transmembrane</keyword>
<dbReference type="SUPFAM" id="SSF50022">
    <property type="entry name" value="ISP domain"/>
    <property type="match status" value="1"/>
</dbReference>
<dbReference type="PROSITE" id="PS51318">
    <property type="entry name" value="TAT"/>
    <property type="match status" value="1"/>
</dbReference>
<evidence type="ECO:0000256" key="5">
    <source>
        <dbReference type="ARBA" id="ARBA00023157"/>
    </source>
</evidence>
<dbReference type="Gene3D" id="2.102.10.10">
    <property type="entry name" value="Rieske [2Fe-2S] iron-sulphur domain"/>
    <property type="match status" value="1"/>
</dbReference>
<evidence type="ECO:0000313" key="10">
    <source>
        <dbReference type="Proteomes" id="UP000178198"/>
    </source>
</evidence>
<dbReference type="GO" id="GO:0051537">
    <property type="term" value="F:2 iron, 2 sulfur cluster binding"/>
    <property type="evidence" value="ECO:0007669"/>
    <property type="project" value="UniProtKB-KW"/>
</dbReference>
<dbReference type="InterPro" id="IPR014349">
    <property type="entry name" value="Rieske_Fe-S_prot"/>
</dbReference>
<keyword evidence="4" id="KW-0411">Iron-sulfur</keyword>
<dbReference type="EMBL" id="CP017774">
    <property type="protein sequence ID" value="AOZ99885.1"/>
    <property type="molecule type" value="Genomic_DNA"/>
</dbReference>
<evidence type="ECO:0000256" key="2">
    <source>
        <dbReference type="ARBA" id="ARBA00022723"/>
    </source>
</evidence>
<dbReference type="Proteomes" id="UP000178198">
    <property type="component" value="Chromosome"/>
</dbReference>
<evidence type="ECO:0000256" key="7">
    <source>
        <dbReference type="SAM" id="Phobius"/>
    </source>
</evidence>
<comment type="cofactor">
    <cofactor evidence="6">
        <name>[2Fe-2S] cluster</name>
        <dbReference type="ChEBI" id="CHEBI:190135"/>
    </cofactor>
</comment>
<sequence length="173" mass="18991">MSKEDNLNKNWKKDFPIEKQQATNVSRRDFAKFLTLVSGGLMVGSGLVAAKAYMYPKEEVEGEHFVCKKEEVPLGGTRAFVIDGSTIPYILIHLETGEFKAYEQKCTHLSCSVFYKPGTGIIHCPCHEGSFDANTGDVIAGPPPRALPSLDVFFKGNDIYVKAATAMQQAKLG</sequence>
<evidence type="ECO:0000256" key="6">
    <source>
        <dbReference type="ARBA" id="ARBA00034078"/>
    </source>
</evidence>
<dbReference type="Pfam" id="PF00355">
    <property type="entry name" value="Rieske"/>
    <property type="match status" value="1"/>
</dbReference>
<name>A0A1D9PCQ2_9FLAO</name>
<evidence type="ECO:0000313" key="9">
    <source>
        <dbReference type="EMBL" id="AOZ99885.1"/>
    </source>
</evidence>
<dbReference type="AlphaFoldDB" id="A0A1D9PCQ2"/>
<keyword evidence="5" id="KW-1015">Disulfide bond</keyword>
<dbReference type="CDD" id="cd03467">
    <property type="entry name" value="Rieske"/>
    <property type="match status" value="1"/>
</dbReference>
<organism evidence="9 10">
    <name type="scientific">Flavobacterium commune</name>
    <dbReference type="NCBI Taxonomy" id="1306519"/>
    <lineage>
        <taxon>Bacteria</taxon>
        <taxon>Pseudomonadati</taxon>
        <taxon>Bacteroidota</taxon>
        <taxon>Flavobacteriia</taxon>
        <taxon>Flavobacteriales</taxon>
        <taxon>Flavobacteriaceae</taxon>
        <taxon>Flavobacterium</taxon>
    </lineage>
</organism>
<dbReference type="InterPro" id="IPR036922">
    <property type="entry name" value="Rieske_2Fe-2S_sf"/>
</dbReference>
<keyword evidence="7" id="KW-0472">Membrane</keyword>
<dbReference type="STRING" id="1306519.BIW12_10845"/>
<feature type="domain" description="Rieske" evidence="8">
    <location>
        <begin position="64"/>
        <end position="161"/>
    </location>
</feature>
<keyword evidence="10" id="KW-1185">Reference proteome</keyword>
<dbReference type="GO" id="GO:0046872">
    <property type="term" value="F:metal ion binding"/>
    <property type="evidence" value="ECO:0007669"/>
    <property type="project" value="UniProtKB-KW"/>
</dbReference>
<protein>
    <submittedName>
        <fullName evidence="9">(2Fe-2S)-binding protein</fullName>
    </submittedName>
</protein>
<evidence type="ECO:0000259" key="8">
    <source>
        <dbReference type="PROSITE" id="PS51296"/>
    </source>
</evidence>
<gene>
    <name evidence="9" type="ORF">BIW12_10845</name>
</gene>
<dbReference type="PANTHER" id="PTHR10134">
    <property type="entry name" value="CYTOCHROME B-C1 COMPLEX SUBUNIT RIESKE, MITOCHONDRIAL"/>
    <property type="match status" value="1"/>
</dbReference>
<dbReference type="KEGG" id="fcm:BIW12_10845"/>
<keyword evidence="1" id="KW-0001">2Fe-2S</keyword>
<dbReference type="InterPro" id="IPR006311">
    <property type="entry name" value="TAT_signal"/>
</dbReference>
<evidence type="ECO:0000256" key="4">
    <source>
        <dbReference type="ARBA" id="ARBA00023014"/>
    </source>
</evidence>
<dbReference type="OrthoDB" id="9802613at2"/>
<evidence type="ECO:0000256" key="3">
    <source>
        <dbReference type="ARBA" id="ARBA00023004"/>
    </source>
</evidence>
<reference evidence="9 10" key="1">
    <citation type="submission" date="2016-10" db="EMBL/GenBank/DDBJ databases">
        <title>Complete Genome Sequence of Flavobacterium sp. PK15.</title>
        <authorList>
            <person name="Ekwe A."/>
            <person name="Kim S.B."/>
        </authorList>
    </citation>
    <scope>NUCLEOTIDE SEQUENCE [LARGE SCALE GENOMIC DNA]</scope>
    <source>
        <strain evidence="9 10">PK15</strain>
    </source>
</reference>
<evidence type="ECO:0000256" key="1">
    <source>
        <dbReference type="ARBA" id="ARBA00022714"/>
    </source>
</evidence>
<dbReference type="PROSITE" id="PS51296">
    <property type="entry name" value="RIESKE"/>
    <property type="match status" value="1"/>
</dbReference>
<dbReference type="PRINTS" id="PR00162">
    <property type="entry name" value="RIESKE"/>
</dbReference>
<keyword evidence="2" id="KW-0479">Metal-binding</keyword>
<keyword evidence="3" id="KW-0408">Iron</keyword>
<dbReference type="GO" id="GO:0016020">
    <property type="term" value="C:membrane"/>
    <property type="evidence" value="ECO:0007669"/>
    <property type="project" value="InterPro"/>
</dbReference>
<feature type="transmembrane region" description="Helical" evidence="7">
    <location>
        <begin position="30"/>
        <end position="50"/>
    </location>
</feature>
<dbReference type="InterPro" id="IPR017941">
    <property type="entry name" value="Rieske_2Fe-2S"/>
</dbReference>
<proteinExistence type="predicted"/>
<keyword evidence="7" id="KW-1133">Transmembrane helix</keyword>
<dbReference type="InterPro" id="IPR005805">
    <property type="entry name" value="Rieske_Fe-S_prot_C"/>
</dbReference>